<keyword evidence="6" id="KW-1185">Reference proteome</keyword>
<dbReference type="PROSITE" id="PS50102">
    <property type="entry name" value="RRM"/>
    <property type="match status" value="1"/>
</dbReference>
<feature type="non-terminal residue" evidence="5">
    <location>
        <position position="87"/>
    </location>
</feature>
<evidence type="ECO:0000256" key="3">
    <source>
        <dbReference type="PROSITE-ProRule" id="PRU00176"/>
    </source>
</evidence>
<proteinExistence type="predicted"/>
<dbReference type="SMART" id="SM00360">
    <property type="entry name" value="RRM"/>
    <property type="match status" value="1"/>
</dbReference>
<dbReference type="Pfam" id="PF00076">
    <property type="entry name" value="RRM_1"/>
    <property type="match status" value="1"/>
</dbReference>
<evidence type="ECO:0000313" key="5">
    <source>
        <dbReference type="EMBL" id="KAJ7764600.1"/>
    </source>
</evidence>
<dbReference type="Gene3D" id="3.30.70.330">
    <property type="match status" value="1"/>
</dbReference>
<protein>
    <submittedName>
        <fullName evidence="5">RNP-1 like RNA-binding protein</fullName>
    </submittedName>
</protein>
<dbReference type="PANTHER" id="PTHR23236:SF119">
    <property type="entry name" value="NUCLEAR RNA-BINDING PROTEIN SART-3"/>
    <property type="match status" value="1"/>
</dbReference>
<dbReference type="InterPro" id="IPR012677">
    <property type="entry name" value="Nucleotide-bd_a/b_plait_sf"/>
</dbReference>
<keyword evidence="2 3" id="KW-0694">RNA-binding</keyword>
<dbReference type="Proteomes" id="UP001215280">
    <property type="component" value="Unassembled WGS sequence"/>
</dbReference>
<name>A0AAD7JJA1_9AGAR</name>
<accession>A0AAD7JJA1</accession>
<dbReference type="SUPFAM" id="SSF54928">
    <property type="entry name" value="RNA-binding domain, RBD"/>
    <property type="match status" value="1"/>
</dbReference>
<comment type="caution">
    <text evidence="5">The sequence shown here is derived from an EMBL/GenBank/DDBJ whole genome shotgun (WGS) entry which is preliminary data.</text>
</comment>
<evidence type="ECO:0000256" key="1">
    <source>
        <dbReference type="ARBA" id="ARBA00022737"/>
    </source>
</evidence>
<organism evidence="5 6">
    <name type="scientific">Mycena maculata</name>
    <dbReference type="NCBI Taxonomy" id="230809"/>
    <lineage>
        <taxon>Eukaryota</taxon>
        <taxon>Fungi</taxon>
        <taxon>Dikarya</taxon>
        <taxon>Basidiomycota</taxon>
        <taxon>Agaricomycotina</taxon>
        <taxon>Agaricomycetes</taxon>
        <taxon>Agaricomycetidae</taxon>
        <taxon>Agaricales</taxon>
        <taxon>Marasmiineae</taxon>
        <taxon>Mycenaceae</taxon>
        <taxon>Mycena</taxon>
    </lineage>
</organism>
<sequence>GNLSFGVDEDTMWSFFNECSSSLKSMQIPTDWDMGRSRGFGYVKFEDIEGAKKACEVVTRQEIEGHAIRLDYLQPWDMSGSGGGGFD</sequence>
<dbReference type="InterPro" id="IPR000504">
    <property type="entry name" value="RRM_dom"/>
</dbReference>
<dbReference type="EMBL" id="JARJLG010000037">
    <property type="protein sequence ID" value="KAJ7764600.1"/>
    <property type="molecule type" value="Genomic_DNA"/>
</dbReference>
<dbReference type="PANTHER" id="PTHR23236">
    <property type="entry name" value="EUKARYOTIC TRANSLATION INITIATION FACTOR 4B/4H"/>
    <property type="match status" value="1"/>
</dbReference>
<dbReference type="AlphaFoldDB" id="A0AAD7JJA1"/>
<evidence type="ECO:0000313" key="6">
    <source>
        <dbReference type="Proteomes" id="UP001215280"/>
    </source>
</evidence>
<reference evidence="5" key="1">
    <citation type="submission" date="2023-03" db="EMBL/GenBank/DDBJ databases">
        <title>Massive genome expansion in bonnet fungi (Mycena s.s.) driven by repeated elements and novel gene families across ecological guilds.</title>
        <authorList>
            <consortium name="Lawrence Berkeley National Laboratory"/>
            <person name="Harder C.B."/>
            <person name="Miyauchi S."/>
            <person name="Viragh M."/>
            <person name="Kuo A."/>
            <person name="Thoen E."/>
            <person name="Andreopoulos B."/>
            <person name="Lu D."/>
            <person name="Skrede I."/>
            <person name="Drula E."/>
            <person name="Henrissat B."/>
            <person name="Morin E."/>
            <person name="Kohler A."/>
            <person name="Barry K."/>
            <person name="LaButti K."/>
            <person name="Morin E."/>
            <person name="Salamov A."/>
            <person name="Lipzen A."/>
            <person name="Mereny Z."/>
            <person name="Hegedus B."/>
            <person name="Baldrian P."/>
            <person name="Stursova M."/>
            <person name="Weitz H."/>
            <person name="Taylor A."/>
            <person name="Grigoriev I.V."/>
            <person name="Nagy L.G."/>
            <person name="Martin F."/>
            <person name="Kauserud H."/>
        </authorList>
    </citation>
    <scope>NUCLEOTIDE SEQUENCE</scope>
    <source>
        <strain evidence="5">CBHHK188m</strain>
    </source>
</reference>
<dbReference type="GO" id="GO:0003723">
    <property type="term" value="F:RNA binding"/>
    <property type="evidence" value="ECO:0007669"/>
    <property type="project" value="UniProtKB-UniRule"/>
</dbReference>
<feature type="domain" description="RRM" evidence="4">
    <location>
        <begin position="1"/>
        <end position="75"/>
    </location>
</feature>
<evidence type="ECO:0000259" key="4">
    <source>
        <dbReference type="PROSITE" id="PS50102"/>
    </source>
</evidence>
<keyword evidence="1" id="KW-0677">Repeat</keyword>
<evidence type="ECO:0000256" key="2">
    <source>
        <dbReference type="ARBA" id="ARBA00022884"/>
    </source>
</evidence>
<feature type="non-terminal residue" evidence="5">
    <location>
        <position position="1"/>
    </location>
</feature>
<gene>
    <name evidence="5" type="ORF">DFH07DRAFT_710561</name>
</gene>
<dbReference type="InterPro" id="IPR035979">
    <property type="entry name" value="RBD_domain_sf"/>
</dbReference>